<sequence>MSSPYDLVGPVLPQALRLARYQASVTLPQNIDDLQGENDTINQTPSREEERLLVSNASVMTALENLFSWSTKDRTCRTSTLSHIESVRFQRAMYRLWLMSVLFGPRRFMLTRSYDELIQNRELELEKSWEDQKTFLEQFPSQELLQIRKLAWFLLLTATWAVIAEGREPNYAYEWDGMYLFAGPHIILRCYEDATMSHLPMDYLDDDGPYTKFLEHPITQIFRERQVTEPFNGYVGVILDDIHGLHDRCTISGFLNQLYTNLTHWDVLKTKLDRGYIYARNLLCNLVEGKPLSQALGGDWSKLVNEMFACRSDEYAKWSKGDWVCSHCWSSFFRDTLWRWRLAQKQKAGEHIGENCRCGYNCEGQRFKVGLAHAKQFNHLCEPIEKATPVCAF</sequence>
<keyword evidence="2" id="KW-1185">Reference proteome</keyword>
<reference evidence="1" key="2">
    <citation type="journal article" date="2020" name="Nat. Commun.">
        <title>Large-scale genome sequencing of mycorrhizal fungi provides insights into the early evolution of symbiotic traits.</title>
        <authorList>
            <person name="Miyauchi S."/>
            <person name="Kiss E."/>
            <person name="Kuo A."/>
            <person name="Drula E."/>
            <person name="Kohler A."/>
            <person name="Sanchez-Garcia M."/>
            <person name="Morin E."/>
            <person name="Andreopoulos B."/>
            <person name="Barry K.W."/>
            <person name="Bonito G."/>
            <person name="Buee M."/>
            <person name="Carver A."/>
            <person name="Chen C."/>
            <person name="Cichocki N."/>
            <person name="Clum A."/>
            <person name="Culley D."/>
            <person name="Crous P.W."/>
            <person name="Fauchery L."/>
            <person name="Girlanda M."/>
            <person name="Hayes R.D."/>
            <person name="Keri Z."/>
            <person name="LaButti K."/>
            <person name="Lipzen A."/>
            <person name="Lombard V."/>
            <person name="Magnuson J."/>
            <person name="Maillard F."/>
            <person name="Murat C."/>
            <person name="Nolan M."/>
            <person name="Ohm R.A."/>
            <person name="Pangilinan J."/>
            <person name="Pereira M.F."/>
            <person name="Perotto S."/>
            <person name="Peter M."/>
            <person name="Pfister S."/>
            <person name="Riley R."/>
            <person name="Sitrit Y."/>
            <person name="Stielow J.B."/>
            <person name="Szollosi G."/>
            <person name="Zifcakova L."/>
            <person name="Stursova M."/>
            <person name="Spatafora J.W."/>
            <person name="Tedersoo L."/>
            <person name="Vaario L.M."/>
            <person name="Yamada A."/>
            <person name="Yan M."/>
            <person name="Wang P."/>
            <person name="Xu J."/>
            <person name="Bruns T."/>
            <person name="Baldrian P."/>
            <person name="Vilgalys R."/>
            <person name="Dunand C."/>
            <person name="Henrissat B."/>
            <person name="Grigoriev I.V."/>
            <person name="Hibbett D."/>
            <person name="Nagy L.G."/>
            <person name="Martin F.M."/>
        </authorList>
    </citation>
    <scope>NUCLEOTIDE SEQUENCE</scope>
    <source>
        <strain evidence="1">BED1</strain>
    </source>
</reference>
<evidence type="ECO:0000313" key="1">
    <source>
        <dbReference type="EMBL" id="KAF8435341.1"/>
    </source>
</evidence>
<dbReference type="AlphaFoldDB" id="A0AAD4BNR8"/>
<dbReference type="Proteomes" id="UP001194468">
    <property type="component" value="Unassembled WGS sequence"/>
</dbReference>
<evidence type="ECO:0000313" key="2">
    <source>
        <dbReference type="Proteomes" id="UP001194468"/>
    </source>
</evidence>
<organism evidence="1 2">
    <name type="scientific">Boletus edulis BED1</name>
    <dbReference type="NCBI Taxonomy" id="1328754"/>
    <lineage>
        <taxon>Eukaryota</taxon>
        <taxon>Fungi</taxon>
        <taxon>Dikarya</taxon>
        <taxon>Basidiomycota</taxon>
        <taxon>Agaricomycotina</taxon>
        <taxon>Agaricomycetes</taxon>
        <taxon>Agaricomycetidae</taxon>
        <taxon>Boletales</taxon>
        <taxon>Boletineae</taxon>
        <taxon>Boletaceae</taxon>
        <taxon>Boletoideae</taxon>
        <taxon>Boletus</taxon>
    </lineage>
</organism>
<comment type="caution">
    <text evidence="1">The sequence shown here is derived from an EMBL/GenBank/DDBJ whole genome shotgun (WGS) entry which is preliminary data.</text>
</comment>
<reference evidence="1" key="1">
    <citation type="submission" date="2019-10" db="EMBL/GenBank/DDBJ databases">
        <authorList>
            <consortium name="DOE Joint Genome Institute"/>
            <person name="Kuo A."/>
            <person name="Miyauchi S."/>
            <person name="Kiss E."/>
            <person name="Drula E."/>
            <person name="Kohler A."/>
            <person name="Sanchez-Garcia M."/>
            <person name="Andreopoulos B."/>
            <person name="Barry K.W."/>
            <person name="Bonito G."/>
            <person name="Buee M."/>
            <person name="Carver A."/>
            <person name="Chen C."/>
            <person name="Cichocki N."/>
            <person name="Clum A."/>
            <person name="Culley D."/>
            <person name="Crous P.W."/>
            <person name="Fauchery L."/>
            <person name="Girlanda M."/>
            <person name="Hayes R."/>
            <person name="Keri Z."/>
            <person name="LaButti K."/>
            <person name="Lipzen A."/>
            <person name="Lombard V."/>
            <person name="Magnuson J."/>
            <person name="Maillard F."/>
            <person name="Morin E."/>
            <person name="Murat C."/>
            <person name="Nolan M."/>
            <person name="Ohm R."/>
            <person name="Pangilinan J."/>
            <person name="Pereira M."/>
            <person name="Perotto S."/>
            <person name="Peter M."/>
            <person name="Riley R."/>
            <person name="Sitrit Y."/>
            <person name="Stielow B."/>
            <person name="Szollosi G."/>
            <person name="Zifcakova L."/>
            <person name="Stursova M."/>
            <person name="Spatafora J.W."/>
            <person name="Tedersoo L."/>
            <person name="Vaario L.-M."/>
            <person name="Yamada A."/>
            <person name="Yan M."/>
            <person name="Wang P."/>
            <person name="Xu J."/>
            <person name="Bruns T."/>
            <person name="Baldrian P."/>
            <person name="Vilgalys R."/>
            <person name="Henrissat B."/>
            <person name="Grigoriev I.V."/>
            <person name="Hibbett D."/>
            <person name="Nagy L.G."/>
            <person name="Martin F.M."/>
        </authorList>
    </citation>
    <scope>NUCLEOTIDE SEQUENCE</scope>
    <source>
        <strain evidence="1">BED1</strain>
    </source>
</reference>
<dbReference type="EMBL" id="WHUW01000025">
    <property type="protein sequence ID" value="KAF8435341.1"/>
    <property type="molecule type" value="Genomic_DNA"/>
</dbReference>
<gene>
    <name evidence="1" type="ORF">L210DRAFT_3550884</name>
</gene>
<accession>A0AAD4BNR8</accession>
<proteinExistence type="predicted"/>
<name>A0AAD4BNR8_BOLED</name>
<protein>
    <submittedName>
        <fullName evidence="1">Uncharacterized protein</fullName>
    </submittedName>
</protein>